<evidence type="ECO:0000256" key="9">
    <source>
        <dbReference type="ARBA" id="ARBA00022554"/>
    </source>
</evidence>
<dbReference type="InterPro" id="IPR044738">
    <property type="entry name" value="Atg22"/>
</dbReference>
<comment type="similarity">
    <text evidence="4">Belongs to the metallo-dependent hydrolases superfamily. Adenosine and AMP deaminases family. ADGF subfamily.</text>
</comment>
<comment type="similarity">
    <text evidence="5">Belongs to the ATG22 family.</text>
</comment>
<evidence type="ECO:0000256" key="2">
    <source>
        <dbReference type="ARBA" id="ARBA00004128"/>
    </source>
</evidence>
<dbReference type="SUPFAM" id="SSF51556">
    <property type="entry name" value="Metallo-dependent hydrolases"/>
    <property type="match status" value="1"/>
</dbReference>
<dbReference type="InterPro" id="IPR024671">
    <property type="entry name" value="Atg22-like"/>
</dbReference>
<comment type="subcellular location">
    <subcellularLocation>
        <location evidence="3">Secreted</location>
    </subcellularLocation>
    <subcellularLocation>
        <location evidence="2">Vacuole membrane</location>
        <topology evidence="2">Multi-pass membrane protein</topology>
    </subcellularLocation>
</comment>
<comment type="caution">
    <text evidence="20">The sequence shown here is derived from an EMBL/GenBank/DDBJ whole genome shotgun (WGS) entry which is preliminary data.</text>
</comment>
<keyword evidence="9" id="KW-0926">Vacuole</keyword>
<feature type="transmembrane region" description="Helical" evidence="19">
    <location>
        <begin position="185"/>
        <end position="205"/>
    </location>
</feature>
<accession>A0A8H8RT26</accession>
<feature type="transmembrane region" description="Helical" evidence="19">
    <location>
        <begin position="435"/>
        <end position="453"/>
    </location>
</feature>
<evidence type="ECO:0000256" key="3">
    <source>
        <dbReference type="ARBA" id="ARBA00004613"/>
    </source>
</evidence>
<dbReference type="InterPro" id="IPR032466">
    <property type="entry name" value="Metal_Hydrolase"/>
</dbReference>
<feature type="transmembrane region" description="Helical" evidence="19">
    <location>
        <begin position="371"/>
        <end position="392"/>
    </location>
</feature>
<keyword evidence="21" id="KW-1185">Reference proteome</keyword>
<dbReference type="GO" id="GO:0046872">
    <property type="term" value="F:metal ion binding"/>
    <property type="evidence" value="ECO:0007669"/>
    <property type="project" value="UniProtKB-KW"/>
</dbReference>
<evidence type="ECO:0000256" key="12">
    <source>
        <dbReference type="ARBA" id="ARBA00022729"/>
    </source>
</evidence>
<dbReference type="InterPro" id="IPR036259">
    <property type="entry name" value="MFS_trans_sf"/>
</dbReference>
<evidence type="ECO:0000256" key="4">
    <source>
        <dbReference type="ARBA" id="ARBA00006083"/>
    </source>
</evidence>
<evidence type="ECO:0000256" key="10">
    <source>
        <dbReference type="ARBA" id="ARBA00022692"/>
    </source>
</evidence>
<feature type="transmembrane region" description="Helical" evidence="19">
    <location>
        <begin position="122"/>
        <end position="144"/>
    </location>
</feature>
<evidence type="ECO:0000256" key="5">
    <source>
        <dbReference type="ARBA" id="ARBA00006978"/>
    </source>
</evidence>
<dbReference type="EMBL" id="QGMJ01000190">
    <property type="protein sequence ID" value="TVY40197.1"/>
    <property type="molecule type" value="Genomic_DNA"/>
</dbReference>
<evidence type="ECO:0000256" key="17">
    <source>
        <dbReference type="ARBA" id="ARBA00023136"/>
    </source>
</evidence>
<dbReference type="FunFam" id="3.20.20.140:FF:000017">
    <property type="entry name" value="Adenosine deaminase 2"/>
    <property type="match status" value="1"/>
</dbReference>
<comment type="catalytic activity">
    <reaction evidence="18">
        <text>adenosine + H2O + H(+) = inosine + NH4(+)</text>
        <dbReference type="Rhea" id="RHEA:24408"/>
        <dbReference type="ChEBI" id="CHEBI:15377"/>
        <dbReference type="ChEBI" id="CHEBI:15378"/>
        <dbReference type="ChEBI" id="CHEBI:16335"/>
        <dbReference type="ChEBI" id="CHEBI:17596"/>
        <dbReference type="ChEBI" id="CHEBI:28938"/>
        <dbReference type="EC" id="3.5.4.4"/>
    </reaction>
</comment>
<organism evidence="20 21">
    <name type="scientific">Lachnellula subtilissima</name>
    <dbReference type="NCBI Taxonomy" id="602034"/>
    <lineage>
        <taxon>Eukaryota</taxon>
        <taxon>Fungi</taxon>
        <taxon>Dikarya</taxon>
        <taxon>Ascomycota</taxon>
        <taxon>Pezizomycotina</taxon>
        <taxon>Leotiomycetes</taxon>
        <taxon>Helotiales</taxon>
        <taxon>Lachnaceae</taxon>
        <taxon>Lachnellula</taxon>
    </lineage>
</organism>
<evidence type="ECO:0000256" key="1">
    <source>
        <dbReference type="ARBA" id="ARBA00001947"/>
    </source>
</evidence>
<evidence type="ECO:0000256" key="6">
    <source>
        <dbReference type="ARBA" id="ARBA00012784"/>
    </source>
</evidence>
<keyword evidence="13" id="KW-0378">Hydrolase</keyword>
<dbReference type="SUPFAM" id="SSF103473">
    <property type="entry name" value="MFS general substrate transporter"/>
    <property type="match status" value="1"/>
</dbReference>
<dbReference type="Gene3D" id="1.20.1250.20">
    <property type="entry name" value="MFS general substrate transporter like domains"/>
    <property type="match status" value="1"/>
</dbReference>
<feature type="transmembrane region" description="Helical" evidence="19">
    <location>
        <begin position="279"/>
        <end position="299"/>
    </location>
</feature>
<dbReference type="PANTHER" id="PTHR23519:SF4">
    <property type="entry name" value="AUTOPHAGY-RELATED PROTEIN"/>
    <property type="match status" value="1"/>
</dbReference>
<evidence type="ECO:0000256" key="14">
    <source>
        <dbReference type="ARBA" id="ARBA00022970"/>
    </source>
</evidence>
<keyword evidence="8" id="KW-0964">Secreted</keyword>
<evidence type="ECO:0000256" key="11">
    <source>
        <dbReference type="ARBA" id="ARBA00022723"/>
    </source>
</evidence>
<keyword evidence="12" id="KW-0732">Signal</keyword>
<evidence type="ECO:0000256" key="13">
    <source>
        <dbReference type="ARBA" id="ARBA00022801"/>
    </source>
</evidence>
<protein>
    <recommendedName>
        <fullName evidence="6">adenosine deaminase</fullName>
        <ecNumber evidence="6">3.5.4.4</ecNumber>
    </recommendedName>
</protein>
<dbReference type="Pfam" id="PF11700">
    <property type="entry name" value="ATG22"/>
    <property type="match status" value="1"/>
</dbReference>
<dbReference type="GO" id="GO:0006914">
    <property type="term" value="P:autophagy"/>
    <property type="evidence" value="ECO:0007669"/>
    <property type="project" value="UniProtKB-KW"/>
</dbReference>
<dbReference type="GO" id="GO:0005774">
    <property type="term" value="C:vacuolar membrane"/>
    <property type="evidence" value="ECO:0007669"/>
    <property type="project" value="UniProtKB-SubCell"/>
</dbReference>
<dbReference type="GO" id="GO:0005576">
    <property type="term" value="C:extracellular region"/>
    <property type="evidence" value="ECO:0007669"/>
    <property type="project" value="UniProtKB-SubCell"/>
</dbReference>
<gene>
    <name evidence="20" type="primary">ada2a</name>
    <name evidence="20" type="ORF">LSUB1_G001716</name>
</gene>
<keyword evidence="11" id="KW-0479">Metal-binding</keyword>
<dbReference type="InterPro" id="IPR050495">
    <property type="entry name" value="ATG22/LtaA_families"/>
</dbReference>
<comment type="cofactor">
    <cofactor evidence="1">
        <name>Zn(2+)</name>
        <dbReference type="ChEBI" id="CHEBI:29105"/>
    </cofactor>
</comment>
<feature type="transmembrane region" description="Helical" evidence="19">
    <location>
        <begin position="404"/>
        <end position="423"/>
    </location>
</feature>
<keyword evidence="15 19" id="KW-1133">Transmembrane helix</keyword>
<evidence type="ECO:0000256" key="15">
    <source>
        <dbReference type="ARBA" id="ARBA00022989"/>
    </source>
</evidence>
<keyword evidence="14" id="KW-0029">Amino-acid transport</keyword>
<evidence type="ECO:0000256" key="19">
    <source>
        <dbReference type="SAM" id="Phobius"/>
    </source>
</evidence>
<feature type="transmembrane region" description="Helical" evidence="19">
    <location>
        <begin position="336"/>
        <end position="359"/>
    </location>
</feature>
<dbReference type="EC" id="3.5.4.4" evidence="6"/>
<dbReference type="Gene3D" id="3.20.20.140">
    <property type="entry name" value="Metal-dependent hydrolases"/>
    <property type="match status" value="1"/>
</dbReference>
<evidence type="ECO:0000256" key="18">
    <source>
        <dbReference type="ARBA" id="ARBA00047764"/>
    </source>
</evidence>
<feature type="transmembrane region" description="Helical" evidence="19">
    <location>
        <begin position="156"/>
        <end position="179"/>
    </location>
</feature>
<dbReference type="CDD" id="cd17483">
    <property type="entry name" value="MFS_Atg22_like"/>
    <property type="match status" value="1"/>
</dbReference>
<dbReference type="AlphaFoldDB" id="A0A8H8RT26"/>
<keyword evidence="10 19" id="KW-0812">Transmembrane</keyword>
<keyword evidence="17 19" id="KW-0472">Membrane</keyword>
<evidence type="ECO:0000313" key="20">
    <source>
        <dbReference type="EMBL" id="TVY40197.1"/>
    </source>
</evidence>
<dbReference type="Proteomes" id="UP000462212">
    <property type="component" value="Unassembled WGS sequence"/>
</dbReference>
<dbReference type="PANTHER" id="PTHR23519">
    <property type="entry name" value="AUTOPHAGY-RELATED PROTEIN 22"/>
    <property type="match status" value="1"/>
</dbReference>
<evidence type="ECO:0000256" key="16">
    <source>
        <dbReference type="ARBA" id="ARBA00023006"/>
    </source>
</evidence>
<proteinExistence type="inferred from homology"/>
<keyword evidence="16" id="KW-0072">Autophagy</keyword>
<evidence type="ECO:0000313" key="21">
    <source>
        <dbReference type="Proteomes" id="UP000462212"/>
    </source>
</evidence>
<dbReference type="GO" id="GO:0032974">
    <property type="term" value="P:amino acid transmembrane export from vacuole"/>
    <property type="evidence" value="ECO:0007669"/>
    <property type="project" value="InterPro"/>
</dbReference>
<dbReference type="OrthoDB" id="42657at2759"/>
<reference evidence="20 21" key="1">
    <citation type="submission" date="2018-05" db="EMBL/GenBank/DDBJ databases">
        <title>Genome sequencing and assembly of the regulated plant pathogen Lachnellula willkommii and related sister species for the development of diagnostic species identification markers.</title>
        <authorList>
            <person name="Giroux E."/>
            <person name="Bilodeau G."/>
        </authorList>
    </citation>
    <scope>NUCLEOTIDE SEQUENCE [LARGE SCALE GENOMIC DNA]</scope>
    <source>
        <strain evidence="20 21">CBS 197.66</strain>
    </source>
</reference>
<dbReference type="GO" id="GO:0016787">
    <property type="term" value="F:hydrolase activity"/>
    <property type="evidence" value="ECO:0007669"/>
    <property type="project" value="UniProtKB-KW"/>
</dbReference>
<evidence type="ECO:0000256" key="7">
    <source>
        <dbReference type="ARBA" id="ARBA00022448"/>
    </source>
</evidence>
<sequence length="1099" mass="123665">MDDSVGGSNQNDIFSNHVTAATSDVEDAKAKQIKENLQKYEQLFGADEDAFDQPTTTKKELWSYYLYYNVRRQRRGPGSYSQALFQSALSGDGWDPAISPIAKGNCTTGGCVVAWGSGTKSVASVVLIANGICFAVMTVMFVSLGSAADYGNFGRWLLLVLTVICWVFQYCMMSIRHAYQWPAGMVLYIISYIAYGATLVFYAALFPRLSRFMPHVRKAREEDLKDGKISQAEYDKIESLERNHISSVSTAHSNIGYLLTLVINLSVLLPLEGNSFGNNLALCLTNTYWVVLGIWWFIFQQPRPGPKMPQGSSYLTIGWKQVALALREVRHLPQTFIYLVAFFLLADGLNTSGSLISIIQNEIVSFSFLQITYLGIAQAACSITSTFGFWYIQKYFNIRTKPMFMITNFFSVFIPFYGILGLWTDTVGYHHVRDFWIYNVLFGLFQAPYYAYAQTMMSEVTPRGYENMFFGLFGITNRASSIIGPNVVQAIINSTNNNWMGFPFLFSLCFAASVVIWFVDIEKGRENCRKYVEERKLVRVAKESGLTTDEVIDGITTGELVPEATLSRSGSVEATTSSAPIFPQQLKKACTIVSKIRAEERKTIWSTASSPDLQKTEIFPGMMFNIAKEYMETTKLWKIVLKMPKGALLHCHLGAMVDLHWVFNAALSEKGMCISATEPLSSSDAREKAGIKFAFSKSPTEHTGSIWSERYEPNTLVPVTLAADSYPDGGRAGWVKWMKDRSSVTQAESLDHHLGIDDVWRKLNAAFAIVPGIVYYEPIMRKFLREFFRTLLKDGVRWVEFRTAPFTRFVLEGQEEACGDSSGVMRAIAEEVEGFKNSEEGKEFWGVRVIWVGMRHWDADAVVKGKFSRTQISGAVLTFFLVDMRECIRLKKVYPDLISGYDLVGHEDSGRTLRSLTPELLWFQSECREQQVNIPFFFHAGECVGDGDETDENLFDAILFGTRRIGHAFSLYKHPTLIDMVKEKIHSRRKLSHLQRTRGVPAALANDDPALLGQGTSGMTHDFWQALQGWENLGLEGLGSLAQNSVRWSAFEDEAGEEWEVNTRKGENGSGVRAARIKAWNEEWETFCGWIVAEFGNDA</sequence>
<name>A0A8H8RT26_9HELO</name>
<evidence type="ECO:0000256" key="8">
    <source>
        <dbReference type="ARBA" id="ARBA00022525"/>
    </source>
</evidence>
<keyword evidence="7" id="KW-0813">Transport</keyword>
<feature type="transmembrane region" description="Helical" evidence="19">
    <location>
        <begin position="499"/>
        <end position="519"/>
    </location>
</feature>